<sequence>MERRTTMLHTRFGPFGAGDPFADMRRVQGEMNRLFDGLGTSRRTSVYPPVNFWIGEDSIVMTTELPGLSESDIDLVVQDTVVSIRGEFTDRDTDEEIAWHRRERPKGKFSRSVELPFRIDAEQVDARFEHGVLTVEMQRPEDEKPKRIQIKS</sequence>
<dbReference type="InterPro" id="IPR031107">
    <property type="entry name" value="Small_HSP"/>
</dbReference>
<evidence type="ECO:0000313" key="4">
    <source>
        <dbReference type="EMBL" id="TMM50770.1"/>
    </source>
</evidence>
<dbReference type="PANTHER" id="PTHR11527">
    <property type="entry name" value="HEAT-SHOCK PROTEIN 20 FAMILY MEMBER"/>
    <property type="match status" value="1"/>
</dbReference>
<evidence type="ECO:0000256" key="1">
    <source>
        <dbReference type="PROSITE-ProRule" id="PRU00285"/>
    </source>
</evidence>
<comment type="similarity">
    <text evidence="1 2">Belongs to the small heat shock protein (HSP20) family.</text>
</comment>
<comment type="caution">
    <text evidence="4">The sequence shown here is derived from an EMBL/GenBank/DDBJ whole genome shotgun (WGS) entry which is preliminary data.</text>
</comment>
<dbReference type="EMBL" id="VANS01000005">
    <property type="protein sequence ID" value="TMM50770.1"/>
    <property type="molecule type" value="Genomic_DNA"/>
</dbReference>
<keyword evidence="5" id="KW-1185">Reference proteome</keyword>
<gene>
    <name evidence="4" type="ORF">FDT80_16040</name>
</gene>
<dbReference type="Gene3D" id="2.60.40.790">
    <property type="match status" value="1"/>
</dbReference>
<dbReference type="Proteomes" id="UP000309550">
    <property type="component" value="Unassembled WGS sequence"/>
</dbReference>
<accession>A0A5S3PB29</accession>
<evidence type="ECO:0000313" key="5">
    <source>
        <dbReference type="Proteomes" id="UP000309550"/>
    </source>
</evidence>
<name>A0A5S3PB29_9RHOB</name>
<protein>
    <submittedName>
        <fullName evidence="4">Hsp20/alpha crystallin family protein</fullName>
    </submittedName>
</protein>
<dbReference type="PROSITE" id="PS01031">
    <property type="entry name" value="SHSP"/>
    <property type="match status" value="1"/>
</dbReference>
<dbReference type="AlphaFoldDB" id="A0A5S3PB29"/>
<proteinExistence type="inferred from homology"/>
<dbReference type="Pfam" id="PF00011">
    <property type="entry name" value="HSP20"/>
    <property type="match status" value="1"/>
</dbReference>
<evidence type="ECO:0000256" key="2">
    <source>
        <dbReference type="RuleBase" id="RU003616"/>
    </source>
</evidence>
<organism evidence="4 5">
    <name type="scientific">Sulfitobacter sabulilitoris</name>
    <dbReference type="NCBI Taxonomy" id="2562655"/>
    <lineage>
        <taxon>Bacteria</taxon>
        <taxon>Pseudomonadati</taxon>
        <taxon>Pseudomonadota</taxon>
        <taxon>Alphaproteobacteria</taxon>
        <taxon>Rhodobacterales</taxon>
        <taxon>Roseobacteraceae</taxon>
        <taxon>Sulfitobacter</taxon>
    </lineage>
</organism>
<feature type="domain" description="SHSP" evidence="3">
    <location>
        <begin position="41"/>
        <end position="152"/>
    </location>
</feature>
<dbReference type="CDD" id="cd06464">
    <property type="entry name" value="ACD_sHsps-like"/>
    <property type="match status" value="1"/>
</dbReference>
<dbReference type="InterPro" id="IPR002068">
    <property type="entry name" value="A-crystallin/Hsp20_dom"/>
</dbReference>
<dbReference type="SUPFAM" id="SSF49764">
    <property type="entry name" value="HSP20-like chaperones"/>
    <property type="match status" value="1"/>
</dbReference>
<evidence type="ECO:0000259" key="3">
    <source>
        <dbReference type="PROSITE" id="PS01031"/>
    </source>
</evidence>
<reference evidence="4 5" key="1">
    <citation type="submission" date="2019-05" db="EMBL/GenBank/DDBJ databases">
        <title>Sulfitobacter sabulilitoris sp. nov., isolated from a marine sand.</title>
        <authorList>
            <person name="Yoon J.-H."/>
        </authorList>
    </citation>
    <scope>NUCLEOTIDE SEQUENCE [LARGE SCALE GENOMIC DNA]</scope>
    <source>
        <strain evidence="4 5">HSMS-29</strain>
    </source>
</reference>
<dbReference type="OrthoDB" id="9808910at2"/>
<dbReference type="InterPro" id="IPR008978">
    <property type="entry name" value="HSP20-like_chaperone"/>
</dbReference>